<dbReference type="GO" id="GO:0008270">
    <property type="term" value="F:zinc ion binding"/>
    <property type="evidence" value="ECO:0007669"/>
    <property type="project" value="UniProtKB-KW"/>
</dbReference>
<dbReference type="GO" id="GO:0005507">
    <property type="term" value="F:copper ion binding"/>
    <property type="evidence" value="ECO:0007669"/>
    <property type="project" value="InterPro"/>
</dbReference>
<dbReference type="AlphaFoldDB" id="A0A834WLI9"/>
<protein>
    <submittedName>
        <fullName evidence="4">Retrovirus-related Pol polyprotein from transposon TNT 1-94</fullName>
    </submittedName>
</protein>
<dbReference type="PROSITE" id="PS50158">
    <property type="entry name" value="ZF_CCHC"/>
    <property type="match status" value="1"/>
</dbReference>
<keyword evidence="5" id="KW-1185">Reference proteome</keyword>
<dbReference type="EMBL" id="JAAIUW010000006">
    <property type="protein sequence ID" value="KAF7825288.1"/>
    <property type="molecule type" value="Genomic_DNA"/>
</dbReference>
<keyword evidence="1" id="KW-0863">Zinc-finger</keyword>
<gene>
    <name evidence="4" type="ORF">G2W53_016452</name>
</gene>
<dbReference type="Proteomes" id="UP000634136">
    <property type="component" value="Unassembled WGS sequence"/>
</dbReference>
<dbReference type="SUPFAM" id="SSF57756">
    <property type="entry name" value="Retrovirus zinc finger-like domains"/>
    <property type="match status" value="1"/>
</dbReference>
<dbReference type="PANTHER" id="PTHR47481:SF31">
    <property type="entry name" value="OS01G0873500 PROTEIN"/>
    <property type="match status" value="1"/>
</dbReference>
<evidence type="ECO:0000313" key="4">
    <source>
        <dbReference type="EMBL" id="KAF7825288.1"/>
    </source>
</evidence>
<dbReference type="InterPro" id="IPR001878">
    <property type="entry name" value="Znf_CCHC"/>
</dbReference>
<feature type="domain" description="CCHC-type" evidence="3">
    <location>
        <begin position="264"/>
        <end position="277"/>
    </location>
</feature>
<dbReference type="SUPFAM" id="SSF49998">
    <property type="entry name" value="Amine oxidase catalytic domain"/>
    <property type="match status" value="1"/>
</dbReference>
<feature type="compositionally biased region" description="Polar residues" evidence="2">
    <location>
        <begin position="206"/>
        <end position="226"/>
    </location>
</feature>
<evidence type="ECO:0000256" key="1">
    <source>
        <dbReference type="PROSITE-ProRule" id="PRU00047"/>
    </source>
</evidence>
<evidence type="ECO:0000313" key="5">
    <source>
        <dbReference type="Proteomes" id="UP000634136"/>
    </source>
</evidence>
<dbReference type="GO" id="GO:0048038">
    <property type="term" value="F:quinone binding"/>
    <property type="evidence" value="ECO:0007669"/>
    <property type="project" value="InterPro"/>
</dbReference>
<dbReference type="InterPro" id="IPR036460">
    <property type="entry name" value="Cu_amine_oxidase_C_sf"/>
</dbReference>
<evidence type="ECO:0000256" key="2">
    <source>
        <dbReference type="SAM" id="MobiDB-lite"/>
    </source>
</evidence>
<reference evidence="4" key="1">
    <citation type="submission" date="2020-09" db="EMBL/GenBank/DDBJ databases">
        <title>Genome-Enabled Discovery of Anthraquinone Biosynthesis in Senna tora.</title>
        <authorList>
            <person name="Kang S.-H."/>
            <person name="Pandey R.P."/>
            <person name="Lee C.-M."/>
            <person name="Sim J.-S."/>
            <person name="Jeong J.-T."/>
            <person name="Choi B.-S."/>
            <person name="Jung M."/>
            <person name="Ginzburg D."/>
            <person name="Zhao K."/>
            <person name="Won S.Y."/>
            <person name="Oh T.-J."/>
            <person name="Yu Y."/>
            <person name="Kim N.-H."/>
            <person name="Lee O.R."/>
            <person name="Lee T.-H."/>
            <person name="Bashyal P."/>
            <person name="Kim T.-S."/>
            <person name="Lee W.-H."/>
            <person name="Kawkins C."/>
            <person name="Kim C.-K."/>
            <person name="Kim J.S."/>
            <person name="Ahn B.O."/>
            <person name="Rhee S.Y."/>
            <person name="Sohng J.K."/>
        </authorList>
    </citation>
    <scope>NUCLEOTIDE SEQUENCE</scope>
    <source>
        <tissue evidence="4">Leaf</tissue>
    </source>
</reference>
<comment type="caution">
    <text evidence="4">The sequence shown here is derived from an EMBL/GenBank/DDBJ whole genome shotgun (WGS) entry which is preliminary data.</text>
</comment>
<dbReference type="PANTHER" id="PTHR47481">
    <property type="match status" value="1"/>
</dbReference>
<sequence>MDKSSKSESSSRTLPKLYLQSAPSTTIKLTEKNFLIWKLQIVATINGYGLQNYLAGKHPKIYQTAKDEKIGKISNEYDHWVKQDQLLASWLVGSMAEEMVKRMVRKATFQQIWSRLEEFFSGQTRAKERLLKLQLRSIKKGAPISDHEHVEFLFDSLTKDYESFVTNISLRGDDYSMIEIEALFLTQEIRIEKFKETTESISANVAQTQPLNRCQGQTSRPPNAQYNNNQRGGGFRGNTNNFNRGRARGRSNNSSTWNGSRPQCQACGRVGHLAVNCYHRYDQNFTKATLHQSIQNQQARQQNTNSNNAPIEATIATPETLFDQNRYPDSEASNHVTNNSTNLQTRQQYDGPEKVYVERKGIELHTLHRIYTLAYSNSMYRGHVSETYAPYMDPTKEWYLTSFMDIGEIWVRKKKSMTSIIAGFSVRGRLPKISIGIKEGGIGIAVGFGNKTPLIKGGIWGNPEE</sequence>
<dbReference type="OrthoDB" id="1745344at2759"/>
<accession>A0A834WLI9</accession>
<keyword evidence="1" id="KW-0862">Zinc</keyword>
<keyword evidence="1" id="KW-0479">Metal-binding</keyword>
<dbReference type="Pfam" id="PF14223">
    <property type="entry name" value="Retrotran_gag_2"/>
    <property type="match status" value="1"/>
</dbReference>
<dbReference type="GO" id="GO:0008131">
    <property type="term" value="F:primary methylamine oxidase activity"/>
    <property type="evidence" value="ECO:0007669"/>
    <property type="project" value="InterPro"/>
</dbReference>
<feature type="region of interest" description="Disordered" evidence="2">
    <location>
        <begin position="206"/>
        <end position="262"/>
    </location>
</feature>
<dbReference type="InterPro" id="IPR036875">
    <property type="entry name" value="Znf_CCHC_sf"/>
</dbReference>
<organism evidence="4 5">
    <name type="scientific">Senna tora</name>
    <dbReference type="NCBI Taxonomy" id="362788"/>
    <lineage>
        <taxon>Eukaryota</taxon>
        <taxon>Viridiplantae</taxon>
        <taxon>Streptophyta</taxon>
        <taxon>Embryophyta</taxon>
        <taxon>Tracheophyta</taxon>
        <taxon>Spermatophyta</taxon>
        <taxon>Magnoliopsida</taxon>
        <taxon>eudicotyledons</taxon>
        <taxon>Gunneridae</taxon>
        <taxon>Pentapetalae</taxon>
        <taxon>rosids</taxon>
        <taxon>fabids</taxon>
        <taxon>Fabales</taxon>
        <taxon>Fabaceae</taxon>
        <taxon>Caesalpinioideae</taxon>
        <taxon>Cassia clade</taxon>
        <taxon>Senna</taxon>
    </lineage>
</organism>
<dbReference type="GO" id="GO:0003676">
    <property type="term" value="F:nucleic acid binding"/>
    <property type="evidence" value="ECO:0007669"/>
    <property type="project" value="InterPro"/>
</dbReference>
<dbReference type="GO" id="GO:0009308">
    <property type="term" value="P:amine metabolic process"/>
    <property type="evidence" value="ECO:0007669"/>
    <property type="project" value="InterPro"/>
</dbReference>
<proteinExistence type="predicted"/>
<evidence type="ECO:0000259" key="3">
    <source>
        <dbReference type="PROSITE" id="PS50158"/>
    </source>
</evidence>
<name>A0A834WLI9_9FABA</name>